<keyword evidence="1" id="KW-0678">Repressor</keyword>
<keyword evidence="8" id="KW-1185">Reference proteome</keyword>
<feature type="domain" description="HTH tetR-type" evidence="6">
    <location>
        <begin position="19"/>
        <end position="79"/>
    </location>
</feature>
<dbReference type="Proteomes" id="UP000218437">
    <property type="component" value="Chromosome"/>
</dbReference>
<dbReference type="PROSITE" id="PS01081">
    <property type="entry name" value="HTH_TETR_1"/>
    <property type="match status" value="1"/>
</dbReference>
<dbReference type="InterPro" id="IPR036271">
    <property type="entry name" value="Tet_transcr_reg_TetR-rel_C_sf"/>
</dbReference>
<organism evidence="7 8">
    <name type="scientific">Janthinobacterium svalbardensis</name>
    <dbReference type="NCBI Taxonomy" id="368607"/>
    <lineage>
        <taxon>Bacteria</taxon>
        <taxon>Pseudomonadati</taxon>
        <taxon>Pseudomonadota</taxon>
        <taxon>Betaproteobacteria</taxon>
        <taxon>Burkholderiales</taxon>
        <taxon>Oxalobacteraceae</taxon>
        <taxon>Janthinobacterium</taxon>
    </lineage>
</organism>
<dbReference type="Pfam" id="PF00440">
    <property type="entry name" value="TetR_N"/>
    <property type="match status" value="1"/>
</dbReference>
<protein>
    <submittedName>
        <fullName evidence="7">TetR family transcriptional regulator</fullName>
    </submittedName>
</protein>
<dbReference type="Gene3D" id="1.10.10.60">
    <property type="entry name" value="Homeodomain-like"/>
    <property type="match status" value="1"/>
</dbReference>
<keyword evidence="4" id="KW-0804">Transcription</keyword>
<dbReference type="SUPFAM" id="SSF46689">
    <property type="entry name" value="Homeodomain-like"/>
    <property type="match status" value="1"/>
</dbReference>
<dbReference type="RefSeq" id="WP_096236396.1">
    <property type="nucleotide sequence ID" value="NZ_CP023422.1"/>
</dbReference>
<keyword evidence="3 5" id="KW-0238">DNA-binding</keyword>
<dbReference type="PANTHER" id="PTHR47506">
    <property type="entry name" value="TRANSCRIPTIONAL REGULATORY PROTEIN"/>
    <property type="match status" value="1"/>
</dbReference>
<evidence type="ECO:0000256" key="4">
    <source>
        <dbReference type="ARBA" id="ARBA00023163"/>
    </source>
</evidence>
<dbReference type="Pfam" id="PF16925">
    <property type="entry name" value="TetR_C_13"/>
    <property type="match status" value="1"/>
</dbReference>
<evidence type="ECO:0000256" key="1">
    <source>
        <dbReference type="ARBA" id="ARBA00022491"/>
    </source>
</evidence>
<dbReference type="Gene3D" id="1.10.357.10">
    <property type="entry name" value="Tetracycline Repressor, domain 2"/>
    <property type="match status" value="1"/>
</dbReference>
<gene>
    <name evidence="7" type="ORF">CNX70_19905</name>
</gene>
<dbReference type="InterPro" id="IPR001647">
    <property type="entry name" value="HTH_TetR"/>
</dbReference>
<evidence type="ECO:0000259" key="6">
    <source>
        <dbReference type="PROSITE" id="PS50977"/>
    </source>
</evidence>
<feature type="DNA-binding region" description="H-T-H motif" evidence="5">
    <location>
        <begin position="42"/>
        <end position="61"/>
    </location>
</feature>
<keyword evidence="2" id="KW-0805">Transcription regulation</keyword>
<accession>A0A290WZ53</accession>
<dbReference type="KEGG" id="jsv:CNX70_19905"/>
<dbReference type="AlphaFoldDB" id="A0A290WZ53"/>
<dbReference type="InterPro" id="IPR011075">
    <property type="entry name" value="TetR_C"/>
</dbReference>
<sequence length="211" mass="23197">MSSTENLPSTTKLKGRPRGFDRAEALVRALDVFWRRGYEPASLAELCSAMGINPPSLYAAFGNKAKLFLEAVDFYERTYWDAPWARMADEPDVHRAIDRFFKESGEILLSPQVPCGCLVVLAAINVSAESVEVFDAVKALRQEGIAHFSKRLKKGIKDGQLPARTDVKSLAAVLNTLLEGMSIHVRDGVTLSEMTKLAAYAVRLLPTNALA</sequence>
<evidence type="ECO:0000313" key="8">
    <source>
        <dbReference type="Proteomes" id="UP000218437"/>
    </source>
</evidence>
<name>A0A290WZ53_9BURK</name>
<dbReference type="InterPro" id="IPR009057">
    <property type="entry name" value="Homeodomain-like_sf"/>
</dbReference>
<dbReference type="InterPro" id="IPR023772">
    <property type="entry name" value="DNA-bd_HTH_TetR-type_CS"/>
</dbReference>
<reference evidence="7 8" key="1">
    <citation type="submission" date="2017-09" db="EMBL/GenBank/DDBJ databases">
        <title>Complete genome sequence of Janthinobacterium svalbardensis PAMC 27463.</title>
        <authorList>
            <person name="Cho Y.-J."/>
            <person name="Cho A."/>
            <person name="Kim O.-S."/>
            <person name="Lee J.-I."/>
        </authorList>
    </citation>
    <scope>NUCLEOTIDE SEQUENCE [LARGE SCALE GENOMIC DNA]</scope>
    <source>
        <strain evidence="7 8">PAMC 27463</strain>
    </source>
</reference>
<dbReference type="GO" id="GO:0003677">
    <property type="term" value="F:DNA binding"/>
    <property type="evidence" value="ECO:0007669"/>
    <property type="project" value="UniProtKB-UniRule"/>
</dbReference>
<dbReference type="PANTHER" id="PTHR47506:SF1">
    <property type="entry name" value="HTH-TYPE TRANSCRIPTIONAL REGULATOR YJDC"/>
    <property type="match status" value="1"/>
</dbReference>
<evidence type="ECO:0000256" key="2">
    <source>
        <dbReference type="ARBA" id="ARBA00023015"/>
    </source>
</evidence>
<dbReference type="PROSITE" id="PS50977">
    <property type="entry name" value="HTH_TETR_2"/>
    <property type="match status" value="1"/>
</dbReference>
<evidence type="ECO:0000256" key="5">
    <source>
        <dbReference type="PROSITE-ProRule" id="PRU00335"/>
    </source>
</evidence>
<evidence type="ECO:0000313" key="7">
    <source>
        <dbReference type="EMBL" id="ATD62157.1"/>
    </source>
</evidence>
<evidence type="ECO:0000256" key="3">
    <source>
        <dbReference type="ARBA" id="ARBA00023125"/>
    </source>
</evidence>
<dbReference type="EMBL" id="CP023422">
    <property type="protein sequence ID" value="ATD62157.1"/>
    <property type="molecule type" value="Genomic_DNA"/>
</dbReference>
<proteinExistence type="predicted"/>
<dbReference type="SUPFAM" id="SSF48498">
    <property type="entry name" value="Tetracyclin repressor-like, C-terminal domain"/>
    <property type="match status" value="1"/>
</dbReference>